<evidence type="ECO:0000256" key="3">
    <source>
        <dbReference type="SAM" id="MobiDB-lite"/>
    </source>
</evidence>
<reference evidence="5 6" key="1">
    <citation type="journal article" date="2011" name="PLoS Genet.">
        <title>Finished genome of the fungal wheat pathogen Mycosphaerella graminicola reveals dispensome structure, chromosome plasticity, and stealth pathogenesis.</title>
        <authorList>
            <person name="Goodwin S.B."/>
            <person name="Ben M'barek S."/>
            <person name="Dhillon B."/>
            <person name="Wittenberg A.H.J."/>
            <person name="Crane C.F."/>
            <person name="Hane J.K."/>
            <person name="Foster A.J."/>
            <person name="Van der Lee T.A.J."/>
            <person name="Grimwood J."/>
            <person name="Aerts A."/>
            <person name="Antoniw J."/>
            <person name="Bailey A."/>
            <person name="Bluhm B."/>
            <person name="Bowler J."/>
            <person name="Bristow J."/>
            <person name="van der Burgt A."/>
            <person name="Canto-Canche B."/>
            <person name="Churchill A.C.L."/>
            <person name="Conde-Ferraez L."/>
            <person name="Cools H.J."/>
            <person name="Coutinho P.M."/>
            <person name="Csukai M."/>
            <person name="Dehal P."/>
            <person name="De Wit P."/>
            <person name="Donzelli B."/>
            <person name="van de Geest H.C."/>
            <person name="van Ham R.C.H.J."/>
            <person name="Hammond-Kosack K.E."/>
            <person name="Henrissat B."/>
            <person name="Kilian A."/>
            <person name="Kobayashi A.K."/>
            <person name="Koopmann E."/>
            <person name="Kourmpetis Y."/>
            <person name="Kuzniar A."/>
            <person name="Lindquist E."/>
            <person name="Lombard V."/>
            <person name="Maliepaard C."/>
            <person name="Martins N."/>
            <person name="Mehrabi R."/>
            <person name="Nap J.P.H."/>
            <person name="Ponomarenko A."/>
            <person name="Rudd J.J."/>
            <person name="Salamov A."/>
            <person name="Schmutz J."/>
            <person name="Schouten H.J."/>
            <person name="Shapiro H."/>
            <person name="Stergiopoulos I."/>
            <person name="Torriani S.F.F."/>
            <person name="Tu H."/>
            <person name="de Vries R.P."/>
            <person name="Waalwijk C."/>
            <person name="Ware S.B."/>
            <person name="Wiebenga A."/>
            <person name="Zwiers L.-H."/>
            <person name="Oliver R.P."/>
            <person name="Grigoriev I.V."/>
            <person name="Kema G.H.J."/>
        </authorList>
    </citation>
    <scope>NUCLEOTIDE SEQUENCE [LARGE SCALE GENOMIC DNA]</scope>
    <source>
        <strain evidence="6">CBS 115943 / IPO323</strain>
    </source>
</reference>
<sequence length="1359" mass="149712">MTGLRGKTASLLLDRIPGDQRLEVVRDVTSSLGPKSSNADVGFAAALLKLQPETRSRSLLLDHLQSQVENGCDLVADAPELEQEVLARVIESIAQSCSLSGDGRIENGGSTLDSGRQKRTNGIANDSGPSAAVDMITNSLRFASRRLSAELAEVPAQQLFSSCLKLVASADKSIASSAQEALHALLALRSQVSTEEQQMLWDRIQNLSSSNDASHKTVGYSLWLRWTMEQSLDKSILAQQTYWSLIVEALRNGDSEKRKCGLQILRSSVDMAIREPSLVSMVAAQSNLNSSSTESIRKQYARFCNTFETIVLGRYLNQVQLSEADLDFLSSPQSAVKPVWLYTLLSSAMDQRLQESNRKFIGTWIMTANIRVDDAGSFLTFFRNDFIPWVTAGYLFTSSLRREEGQLRCQHGDQLATYIAQLLQSYSELTGDIADAILDSMLARKNNNFAYSMVYQVEGLAQAWESVEGLEPQAEQLEKLAKISTGSAIPDVARDFALARCWKLCYAYKQKNAALTNSTIETSASRWQRLQDITKGLDAGISAQTNGTIASSALDPSKREINEQAALRKCADLIETLDRGVDQDEADRHNELVNDLWTDMEYLEYPKALLIALPELVLHPELVSMASVTASSNDALAQTLVKKTQALLEQADRRSYLLAPIVSAIRDVALSSPEAASTLKLEDSILYIAEHPPTTTIDSQLEETASCLLKSMDPSLVRFSYEYYFGERASYGFAALIDMTNRLGNLNNGLAENLLKRILEKWVKQRLPPPTVSQWKTSLQLQIMLLCAEQYLPRANGTEARKLLKDFYHILSVEPLPTLRYIIEWTIARAYIHHPSLGQTIFDELSTKDHHSNPKFLASLMKIGVTIAKTSTSDEAFAMKLATVFVPLAASSKVVIRHEAQWQVPILLDHAREKQWRSIIESTAFIALDDFIRSLERYSDPPVDRQIDQLDPISDHNLIHLISGPWWDLDQVEQRKCQHSDFVRLLANSSPALPAPCLPLGPPPPSSTTSSATTNTTQEPADAAVNRVRRNVNTISSTLTSTPLPSSALQTKGTSYLATRDAARPTSLIVIASLVDNPHNLGGLSRVSEIFGAGALYVTNPTVASSKDFVAVSVSSHFHLPILALLPDDIPSFVAEKRKEEGYTIVGIEQTDRSVLIGGDGKEVVALPEKCILVVGSEREGIPAKVLSECGLLVEIEQVGVTRSLNVQTAAGIVLAEYVRQRRVEKRERASEHYLKFGRCIFRVQEQVDRDSSKLLSTVHAHFAPAPAPGNVAPARFVSQLPFFIPDATAANSKLPTYFTVGSVDNVTPPEPAIALAKRMNATLQVVSEAGHFDVYPGKFAYERNVTAQVAFLQENVPI</sequence>
<dbReference type="Proteomes" id="UP000008062">
    <property type="component" value="Chromosome 2"/>
</dbReference>
<name>F9X1S4_ZYMTI</name>
<dbReference type="HOGENOM" id="CLU_005519_0_0_1"/>
<dbReference type="InParanoid" id="F9X1S4"/>
<dbReference type="InterPro" id="IPR001537">
    <property type="entry name" value="SpoU_MeTrfase"/>
</dbReference>
<dbReference type="InterPro" id="IPR045330">
    <property type="entry name" value="TRM3/TARBP1"/>
</dbReference>
<dbReference type="Gene3D" id="3.40.1280.10">
    <property type="match status" value="1"/>
</dbReference>
<dbReference type="GO" id="GO:0003723">
    <property type="term" value="F:RNA binding"/>
    <property type="evidence" value="ECO:0007669"/>
    <property type="project" value="InterPro"/>
</dbReference>
<protein>
    <recommendedName>
        <fullName evidence="4">tRNA/rRNA methyltransferase SpoU type domain-containing protein</fullName>
    </recommendedName>
</protein>
<dbReference type="InterPro" id="IPR044748">
    <property type="entry name" value="Trm3/TARBP1_C"/>
</dbReference>
<evidence type="ECO:0000313" key="5">
    <source>
        <dbReference type="EMBL" id="EGP90346.1"/>
    </source>
</evidence>
<dbReference type="STRING" id="336722.F9X1S4"/>
<dbReference type="KEGG" id="ztr:MYCGRDRAFT_91052"/>
<keyword evidence="1" id="KW-0489">Methyltransferase</keyword>
<dbReference type="PANTHER" id="PTHR12029">
    <property type="entry name" value="RNA METHYLTRANSFERASE"/>
    <property type="match status" value="1"/>
</dbReference>
<dbReference type="EMBL" id="CM001197">
    <property type="protein sequence ID" value="EGP90346.1"/>
    <property type="molecule type" value="Genomic_DNA"/>
</dbReference>
<evidence type="ECO:0000313" key="6">
    <source>
        <dbReference type="Proteomes" id="UP000008062"/>
    </source>
</evidence>
<feature type="compositionally biased region" description="Polar residues" evidence="3">
    <location>
        <begin position="108"/>
        <end position="126"/>
    </location>
</feature>
<accession>F9X1S4</accession>
<dbReference type="InterPro" id="IPR029058">
    <property type="entry name" value="AB_hydrolase_fold"/>
</dbReference>
<dbReference type="GO" id="GO:0016423">
    <property type="term" value="F:tRNA (guanine) methyltransferase activity"/>
    <property type="evidence" value="ECO:0007669"/>
    <property type="project" value="InterPro"/>
</dbReference>
<keyword evidence="6" id="KW-1185">Reference proteome</keyword>
<dbReference type="SUPFAM" id="SSF75217">
    <property type="entry name" value="alpha/beta knot"/>
    <property type="match status" value="1"/>
</dbReference>
<dbReference type="GO" id="GO:0030488">
    <property type="term" value="P:tRNA methylation"/>
    <property type="evidence" value="ECO:0007669"/>
    <property type="project" value="InterPro"/>
</dbReference>
<keyword evidence="2" id="KW-0808">Transferase</keyword>
<dbReference type="RefSeq" id="XP_003855370.1">
    <property type="nucleotide sequence ID" value="XM_003855322.1"/>
</dbReference>
<feature type="compositionally biased region" description="Low complexity" evidence="3">
    <location>
        <begin position="1007"/>
        <end position="1017"/>
    </location>
</feature>
<feature type="compositionally biased region" description="Pro residues" evidence="3">
    <location>
        <begin position="996"/>
        <end position="1006"/>
    </location>
</feature>
<evidence type="ECO:0000259" key="4">
    <source>
        <dbReference type="Pfam" id="PF00588"/>
    </source>
</evidence>
<proteinExistence type="predicted"/>
<dbReference type="InterPro" id="IPR029026">
    <property type="entry name" value="tRNA_m1G_MTases_N"/>
</dbReference>
<dbReference type="InterPro" id="IPR029028">
    <property type="entry name" value="Alpha/beta_knot_MTases"/>
</dbReference>
<dbReference type="OrthoDB" id="241340at2759"/>
<dbReference type="OMA" id="YCLGIIR"/>
<organism evidence="5 6">
    <name type="scientific">Zymoseptoria tritici (strain CBS 115943 / IPO323)</name>
    <name type="common">Speckled leaf blotch fungus</name>
    <name type="synonym">Septoria tritici</name>
    <dbReference type="NCBI Taxonomy" id="336722"/>
    <lineage>
        <taxon>Eukaryota</taxon>
        <taxon>Fungi</taxon>
        <taxon>Dikarya</taxon>
        <taxon>Ascomycota</taxon>
        <taxon>Pezizomycotina</taxon>
        <taxon>Dothideomycetes</taxon>
        <taxon>Dothideomycetidae</taxon>
        <taxon>Mycosphaerellales</taxon>
        <taxon>Mycosphaerellaceae</taxon>
        <taxon>Zymoseptoria</taxon>
    </lineage>
</organism>
<dbReference type="eggNOG" id="KOG0839">
    <property type="taxonomic scope" value="Eukaryota"/>
</dbReference>
<feature type="region of interest" description="Disordered" evidence="3">
    <location>
        <begin position="104"/>
        <end position="126"/>
    </location>
</feature>
<dbReference type="Pfam" id="PF00588">
    <property type="entry name" value="SpoU_methylase"/>
    <property type="match status" value="1"/>
</dbReference>
<dbReference type="SUPFAM" id="SSF53474">
    <property type="entry name" value="alpha/beta-Hydrolases"/>
    <property type="match status" value="1"/>
</dbReference>
<feature type="region of interest" description="Disordered" evidence="3">
    <location>
        <begin position="996"/>
        <end position="1023"/>
    </location>
</feature>
<evidence type="ECO:0000256" key="1">
    <source>
        <dbReference type="ARBA" id="ARBA00022603"/>
    </source>
</evidence>
<dbReference type="GeneID" id="13400766"/>
<feature type="domain" description="tRNA/rRNA methyltransferase SpoU type" evidence="4">
    <location>
        <begin position="1068"/>
        <end position="1215"/>
    </location>
</feature>
<dbReference type="CDD" id="cd18091">
    <property type="entry name" value="SpoU-like_TRM3-like"/>
    <property type="match status" value="1"/>
</dbReference>
<gene>
    <name evidence="5" type="ORF">MYCGRDRAFT_91052</name>
</gene>
<dbReference type="PANTHER" id="PTHR12029:SF11">
    <property type="entry name" value="METHYLTRANSFERASE TARBP1-RELATED"/>
    <property type="match status" value="1"/>
</dbReference>
<evidence type="ECO:0000256" key="2">
    <source>
        <dbReference type="ARBA" id="ARBA00022679"/>
    </source>
</evidence>